<evidence type="ECO:0000256" key="2">
    <source>
        <dbReference type="ARBA" id="ARBA00022726"/>
    </source>
</evidence>
<gene>
    <name evidence="5" type="ORF">FisN_21Hh220</name>
</gene>
<sequence length="630" mass="71135">MERNRLLAEAETPGTSNLQMLANRQRSKTLSPPTVSRSNTRSLAQANAAFGMEVPVNGAEPMNIKTVEATLAEYAAYAVEDNWLSDELLAAMTQNDDFFEFENGAKPLDEQLEEWEASEDHDDFDEENTWMVSDEPWDHWAQTKDQNEKSEDERKKSILLDRKQLAREFLFEADNMSMENAKEHDEEDETEYLKRISQLRLSSRRLLTAANNPKAKAFFERPPDATEGFDRMWVSAIDNVCFKNLVGTFRNYGVQFADNFGDFQDGCTEDGFFSIEDVASFKARKVFEVTGLPCIASRTSFEIEPVPDFQNNNAASPLISRNTAIRNTRVMSGYRFNDVGMHVEYMCEALRSVSEPSRVTRFKTCMCYYDGEMEVFTYGVCDVDLVFADSTRTFIPVSIAVNEMVKTLELTFGLEYEKWIQGRMEESLKGYGTASVKLRDRVLKEGRVLPNDIVDVSSFMDSMVDVNLMDDCAKELSQRFVSQKPNKILTVATTGLVVAIPLAKYLQVPVVYARKERNVVMADTYQAGYSSKTVGKNRELLVAKSHLDEEDRVLIIDDFLSSGAVQEALLRIVYESGATAVGVGVLLEKVYESGRQSLSGFDLPVHSLCRIASVRDGVIQLVEEEGFDKM</sequence>
<dbReference type="Gene3D" id="3.40.50.2020">
    <property type="match status" value="1"/>
</dbReference>
<dbReference type="PANTHER" id="PTHR43864">
    <property type="entry name" value="HYPOXANTHINE/GUANINE PHOSPHORIBOSYLTRANSFERASE"/>
    <property type="match status" value="1"/>
</dbReference>
<comment type="caution">
    <text evidence="5">The sequence shown here is derived from an EMBL/GenBank/DDBJ whole genome shotgun (WGS) entry which is preliminary data.</text>
</comment>
<dbReference type="Proteomes" id="UP000198406">
    <property type="component" value="Unassembled WGS sequence"/>
</dbReference>
<feature type="compositionally biased region" description="Polar residues" evidence="3">
    <location>
        <begin position="13"/>
        <end position="41"/>
    </location>
</feature>
<proteinExistence type="predicted"/>
<dbReference type="PANTHER" id="PTHR43864:SF1">
    <property type="entry name" value="XANTHINE PHOSPHORIBOSYLTRANSFERASE"/>
    <property type="match status" value="1"/>
</dbReference>
<name>A0A1Z5JSE3_FISSO</name>
<dbReference type="Pfam" id="PF00156">
    <property type="entry name" value="Pribosyltran"/>
    <property type="match status" value="1"/>
</dbReference>
<dbReference type="Gene3D" id="3.90.950.10">
    <property type="match status" value="1"/>
</dbReference>
<evidence type="ECO:0000256" key="1">
    <source>
        <dbReference type="ARBA" id="ARBA00022679"/>
    </source>
</evidence>
<feature type="domain" description="Phosphoribosyltransferase" evidence="4">
    <location>
        <begin position="471"/>
        <end position="589"/>
    </location>
</feature>
<dbReference type="EMBL" id="BDSP01000109">
    <property type="protein sequence ID" value="GAX16772.1"/>
    <property type="molecule type" value="Genomic_DNA"/>
</dbReference>
<dbReference type="InterPro" id="IPR000836">
    <property type="entry name" value="PRTase_dom"/>
</dbReference>
<dbReference type="CDD" id="cd06223">
    <property type="entry name" value="PRTases_typeI"/>
    <property type="match status" value="1"/>
</dbReference>
<dbReference type="AlphaFoldDB" id="A0A1Z5JSE3"/>
<dbReference type="GO" id="GO:0016740">
    <property type="term" value="F:transferase activity"/>
    <property type="evidence" value="ECO:0007669"/>
    <property type="project" value="UniProtKB-KW"/>
</dbReference>
<dbReference type="GO" id="GO:0006166">
    <property type="term" value="P:purine ribonucleoside salvage"/>
    <property type="evidence" value="ECO:0007669"/>
    <property type="project" value="UniProtKB-KW"/>
</dbReference>
<organism evidence="5 6">
    <name type="scientific">Fistulifera solaris</name>
    <name type="common">Oleaginous diatom</name>
    <dbReference type="NCBI Taxonomy" id="1519565"/>
    <lineage>
        <taxon>Eukaryota</taxon>
        <taxon>Sar</taxon>
        <taxon>Stramenopiles</taxon>
        <taxon>Ochrophyta</taxon>
        <taxon>Bacillariophyta</taxon>
        <taxon>Bacillariophyceae</taxon>
        <taxon>Bacillariophycidae</taxon>
        <taxon>Naviculales</taxon>
        <taxon>Naviculaceae</taxon>
        <taxon>Fistulifera</taxon>
    </lineage>
</organism>
<accession>A0A1Z5JSE3</accession>
<evidence type="ECO:0000313" key="5">
    <source>
        <dbReference type="EMBL" id="GAX16772.1"/>
    </source>
</evidence>
<dbReference type="InterPro" id="IPR029057">
    <property type="entry name" value="PRTase-like"/>
</dbReference>
<dbReference type="InterPro" id="IPR029001">
    <property type="entry name" value="ITPase-like_fam"/>
</dbReference>
<dbReference type="SUPFAM" id="SSF53271">
    <property type="entry name" value="PRTase-like"/>
    <property type="match status" value="1"/>
</dbReference>
<reference evidence="5 6" key="1">
    <citation type="journal article" date="2015" name="Plant Cell">
        <title>Oil accumulation by the oleaginous diatom Fistulifera solaris as revealed by the genome and transcriptome.</title>
        <authorList>
            <person name="Tanaka T."/>
            <person name="Maeda Y."/>
            <person name="Veluchamy A."/>
            <person name="Tanaka M."/>
            <person name="Abida H."/>
            <person name="Marechal E."/>
            <person name="Bowler C."/>
            <person name="Muto M."/>
            <person name="Sunaga Y."/>
            <person name="Tanaka M."/>
            <person name="Yoshino T."/>
            <person name="Taniguchi T."/>
            <person name="Fukuda Y."/>
            <person name="Nemoto M."/>
            <person name="Matsumoto M."/>
            <person name="Wong P.S."/>
            <person name="Aburatani S."/>
            <person name="Fujibuchi W."/>
        </authorList>
    </citation>
    <scope>NUCLEOTIDE SEQUENCE [LARGE SCALE GENOMIC DNA]</scope>
    <source>
        <strain evidence="5 6">JPCC DA0580</strain>
    </source>
</reference>
<evidence type="ECO:0000259" key="4">
    <source>
        <dbReference type="Pfam" id="PF00156"/>
    </source>
</evidence>
<dbReference type="OrthoDB" id="363185at2759"/>
<evidence type="ECO:0000313" key="6">
    <source>
        <dbReference type="Proteomes" id="UP000198406"/>
    </source>
</evidence>
<feature type="region of interest" description="Disordered" evidence="3">
    <location>
        <begin position="1"/>
        <end position="41"/>
    </location>
</feature>
<evidence type="ECO:0000256" key="3">
    <source>
        <dbReference type="SAM" id="MobiDB-lite"/>
    </source>
</evidence>
<dbReference type="InterPro" id="IPR050118">
    <property type="entry name" value="Pur/Pyrimidine_PRTase"/>
</dbReference>
<keyword evidence="1" id="KW-0808">Transferase</keyword>
<protein>
    <recommendedName>
        <fullName evidence="4">Phosphoribosyltransferase domain-containing protein</fullName>
    </recommendedName>
</protein>
<keyword evidence="2" id="KW-0660">Purine salvage</keyword>
<dbReference type="InParanoid" id="A0A1Z5JSE3"/>
<keyword evidence="6" id="KW-1185">Reference proteome</keyword>